<keyword evidence="7" id="KW-0067">ATP-binding</keyword>
<evidence type="ECO:0000256" key="9">
    <source>
        <dbReference type="ARBA" id="ARBA00023136"/>
    </source>
</evidence>
<evidence type="ECO:0000256" key="2">
    <source>
        <dbReference type="ARBA" id="ARBA00022448"/>
    </source>
</evidence>
<evidence type="ECO:0000313" key="14">
    <source>
        <dbReference type="EMBL" id="OJH34333.1"/>
    </source>
</evidence>
<dbReference type="Pfam" id="PF00664">
    <property type="entry name" value="ABC_membrane"/>
    <property type="match status" value="1"/>
</dbReference>
<dbReference type="Gene3D" id="3.40.50.300">
    <property type="entry name" value="P-loop containing nucleotide triphosphate hydrolases"/>
    <property type="match status" value="1"/>
</dbReference>
<dbReference type="PROSITE" id="PS50990">
    <property type="entry name" value="PEPTIDASE_C39"/>
    <property type="match status" value="1"/>
</dbReference>
<dbReference type="GO" id="GO:0016887">
    <property type="term" value="F:ATP hydrolysis activity"/>
    <property type="evidence" value="ECO:0007669"/>
    <property type="project" value="InterPro"/>
</dbReference>
<dbReference type="CDD" id="cd18779">
    <property type="entry name" value="ABC_6TM_T1SS_like"/>
    <property type="match status" value="1"/>
</dbReference>
<dbReference type="PANTHER" id="PTHR43394">
    <property type="entry name" value="ATP-DEPENDENT PERMEASE MDL1, MITOCHONDRIAL"/>
    <property type="match status" value="1"/>
</dbReference>
<comment type="subcellular location">
    <subcellularLocation>
        <location evidence="1">Cell membrane</location>
        <topology evidence="1">Multi-pass membrane protein</topology>
    </subcellularLocation>
</comment>
<evidence type="ECO:0000256" key="7">
    <source>
        <dbReference type="ARBA" id="ARBA00022840"/>
    </source>
</evidence>
<keyword evidence="3" id="KW-1003">Cell membrane</keyword>
<dbReference type="InterPro" id="IPR039421">
    <property type="entry name" value="Type_1_exporter"/>
</dbReference>
<keyword evidence="9 10" id="KW-0472">Membrane</keyword>
<dbReference type="GO" id="GO:0005524">
    <property type="term" value="F:ATP binding"/>
    <property type="evidence" value="ECO:0007669"/>
    <property type="project" value="UniProtKB-KW"/>
</dbReference>
<comment type="caution">
    <text evidence="14">The sequence shown here is derived from an EMBL/GenBank/DDBJ whole genome shotgun (WGS) entry which is preliminary data.</text>
</comment>
<dbReference type="RefSeq" id="WP_071904659.1">
    <property type="nucleotide sequence ID" value="NZ_MPIN01000020.1"/>
</dbReference>
<dbReference type="AlphaFoldDB" id="A0A1L9AWN3"/>
<evidence type="ECO:0000259" key="12">
    <source>
        <dbReference type="PROSITE" id="PS50929"/>
    </source>
</evidence>
<dbReference type="SUPFAM" id="SSF90123">
    <property type="entry name" value="ABC transporter transmembrane region"/>
    <property type="match status" value="1"/>
</dbReference>
<dbReference type="EMBL" id="MPIN01000020">
    <property type="protein sequence ID" value="OJH34333.1"/>
    <property type="molecule type" value="Genomic_DNA"/>
</dbReference>
<dbReference type="GO" id="GO:0006508">
    <property type="term" value="P:proteolysis"/>
    <property type="evidence" value="ECO:0007669"/>
    <property type="project" value="InterPro"/>
</dbReference>
<dbReference type="FunFam" id="3.40.50.300:FF:000299">
    <property type="entry name" value="ABC transporter ATP-binding protein/permease"/>
    <property type="match status" value="1"/>
</dbReference>
<protein>
    <submittedName>
        <fullName evidence="14">Lantibiotic ABC transporter permease</fullName>
    </submittedName>
</protein>
<dbReference type="GO" id="GO:0005886">
    <property type="term" value="C:plasma membrane"/>
    <property type="evidence" value="ECO:0007669"/>
    <property type="project" value="UniProtKB-SubCell"/>
</dbReference>
<evidence type="ECO:0000259" key="13">
    <source>
        <dbReference type="PROSITE" id="PS50990"/>
    </source>
</evidence>
<dbReference type="InterPro" id="IPR011527">
    <property type="entry name" value="ABC1_TM_dom"/>
</dbReference>
<evidence type="ECO:0000256" key="1">
    <source>
        <dbReference type="ARBA" id="ARBA00004651"/>
    </source>
</evidence>
<evidence type="ECO:0000256" key="6">
    <source>
        <dbReference type="ARBA" id="ARBA00022801"/>
    </source>
</evidence>
<feature type="domain" description="ABC transmembrane type-1" evidence="12">
    <location>
        <begin position="187"/>
        <end position="466"/>
    </location>
</feature>
<keyword evidence="4 10" id="KW-0812">Transmembrane</keyword>
<dbReference type="Gene3D" id="1.20.1560.10">
    <property type="entry name" value="ABC transporter type 1, transmembrane domain"/>
    <property type="match status" value="1"/>
</dbReference>
<name>A0A1L9AWN3_9BACT</name>
<feature type="domain" description="Peptidase C39" evidence="13">
    <location>
        <begin position="35"/>
        <end position="154"/>
    </location>
</feature>
<keyword evidence="6" id="KW-0378">Hydrolase</keyword>
<dbReference type="PROSITE" id="PS00211">
    <property type="entry name" value="ABC_TRANSPORTER_1"/>
    <property type="match status" value="1"/>
</dbReference>
<dbReference type="InterPro" id="IPR003593">
    <property type="entry name" value="AAA+_ATPase"/>
</dbReference>
<organism evidence="14 15">
    <name type="scientific">Cystobacter ferrugineus</name>
    <dbReference type="NCBI Taxonomy" id="83449"/>
    <lineage>
        <taxon>Bacteria</taxon>
        <taxon>Pseudomonadati</taxon>
        <taxon>Myxococcota</taxon>
        <taxon>Myxococcia</taxon>
        <taxon>Myxococcales</taxon>
        <taxon>Cystobacterineae</taxon>
        <taxon>Archangiaceae</taxon>
        <taxon>Cystobacter</taxon>
    </lineage>
</organism>
<dbReference type="GO" id="GO:0008233">
    <property type="term" value="F:peptidase activity"/>
    <property type="evidence" value="ECO:0007669"/>
    <property type="project" value="InterPro"/>
</dbReference>
<evidence type="ECO:0000256" key="8">
    <source>
        <dbReference type="ARBA" id="ARBA00022989"/>
    </source>
</evidence>
<reference evidence="15" key="1">
    <citation type="submission" date="2016-11" db="EMBL/GenBank/DDBJ databases">
        <authorList>
            <person name="Shukria A."/>
            <person name="Stevens D.C."/>
        </authorList>
    </citation>
    <scope>NUCLEOTIDE SEQUENCE [LARGE SCALE GENOMIC DNA]</scope>
    <source>
        <strain evidence="15">Cbfe23</strain>
    </source>
</reference>
<dbReference type="Pfam" id="PF03412">
    <property type="entry name" value="Peptidase_C39"/>
    <property type="match status" value="1"/>
</dbReference>
<feature type="domain" description="ABC transporter" evidence="11">
    <location>
        <begin position="499"/>
        <end position="732"/>
    </location>
</feature>
<evidence type="ECO:0000256" key="3">
    <source>
        <dbReference type="ARBA" id="ARBA00022475"/>
    </source>
</evidence>
<evidence type="ECO:0000256" key="10">
    <source>
        <dbReference type="SAM" id="Phobius"/>
    </source>
</evidence>
<feature type="transmembrane region" description="Helical" evidence="10">
    <location>
        <begin position="221"/>
        <end position="241"/>
    </location>
</feature>
<proteinExistence type="predicted"/>
<evidence type="ECO:0000256" key="5">
    <source>
        <dbReference type="ARBA" id="ARBA00022741"/>
    </source>
</evidence>
<dbReference type="InterPro" id="IPR027417">
    <property type="entry name" value="P-loop_NTPase"/>
</dbReference>
<dbReference type="SMART" id="SM00382">
    <property type="entry name" value="AAA"/>
    <property type="match status" value="1"/>
</dbReference>
<sequence length="741" mass="80341">MTPTEPKPRGLLERFPVLRELQARLRERRVPVVRQLSATECGAACLTMVLNYHGRAMRLEEVRDLLGPQRDGLSALQLLQAARRFGLRGRGVSLDSDSLEYLPAGAILHWRFSHFVVFERLSKHGVDIVDPAIGRQRLPMVEFLRAFTGVALLLEPGDTFETREADPRRTSRYVKEILRQSDSLSRILVVSFMLQLFALAIPALTGLVVDRVVPRGDQHLLFVLSLGLSAIIVFNLMASLIRGHMLVELRTRIDSSLSLGFLEHLVSLSYAFFQVRSSGDLLARMNTNSAVREILSSSAISGILDGALVLIYLVVIFIASPSLGLLVLGLATAQVLIFVLSRKAQGELMARTLEMEARSQGYQVELLTGIQSLKAYGAEHRAVQHYAGLLVRVLNVSLQRGHLSAWVDALNGTLRLASPLVLLCVGTWRVLQGDSTLGTMLSLNALATGLLSPLANLVATANQLQLLGSYITRLDDVLDAPPEQSASQSCASHVLRGGIALEGVSFRYGPMAPLVVKDVSVRIAPGQFVALVGRSGAGKSTLANLLIGLYPPTTGRLLYDGVDLASMDLQSVRSQMGVVLQDVTFFGASVRANIAMLDPEVPLEAVEEAARVAQVHDDIMAMPMRYETPMVDRGAALSGGQRQRLSLARALVRKPAVLLLDEATSALDAITERKVQQALAGLRCTRIVIAHRLSTVVNADLILVMDGGQLVETGTHAELLARGGLYTALVQAQLDSSDRAA</sequence>
<dbReference type="Pfam" id="PF00005">
    <property type="entry name" value="ABC_tran"/>
    <property type="match status" value="1"/>
</dbReference>
<dbReference type="Gene3D" id="3.90.70.10">
    <property type="entry name" value="Cysteine proteinases"/>
    <property type="match status" value="1"/>
</dbReference>
<dbReference type="InterPro" id="IPR005074">
    <property type="entry name" value="Peptidase_C39"/>
</dbReference>
<dbReference type="STRING" id="83449.BON30_44305"/>
<dbReference type="InterPro" id="IPR017871">
    <property type="entry name" value="ABC_transporter-like_CS"/>
</dbReference>
<dbReference type="InterPro" id="IPR003439">
    <property type="entry name" value="ABC_transporter-like_ATP-bd"/>
</dbReference>
<evidence type="ECO:0000256" key="4">
    <source>
        <dbReference type="ARBA" id="ARBA00022692"/>
    </source>
</evidence>
<dbReference type="InterPro" id="IPR036640">
    <property type="entry name" value="ABC1_TM_sf"/>
</dbReference>
<reference evidence="14 15" key="2">
    <citation type="submission" date="2016-12" db="EMBL/GenBank/DDBJ databases">
        <title>Draft Genome Sequence of Cystobacter ferrugineus Strain Cbfe23.</title>
        <authorList>
            <person name="Akbar S."/>
            <person name="Dowd S.E."/>
            <person name="Stevens D.C."/>
        </authorList>
    </citation>
    <scope>NUCLEOTIDE SEQUENCE [LARGE SCALE GENOMIC DNA]</scope>
    <source>
        <strain evidence="14 15">Cbfe23</strain>
    </source>
</reference>
<dbReference type="GO" id="GO:0015421">
    <property type="term" value="F:ABC-type oligopeptide transporter activity"/>
    <property type="evidence" value="ECO:0007669"/>
    <property type="project" value="TreeGrafter"/>
</dbReference>
<evidence type="ECO:0000259" key="11">
    <source>
        <dbReference type="PROSITE" id="PS50893"/>
    </source>
</evidence>
<dbReference type="PROSITE" id="PS50929">
    <property type="entry name" value="ABC_TM1F"/>
    <property type="match status" value="1"/>
</dbReference>
<dbReference type="SUPFAM" id="SSF52540">
    <property type="entry name" value="P-loop containing nucleoside triphosphate hydrolases"/>
    <property type="match status" value="1"/>
</dbReference>
<evidence type="ECO:0000313" key="15">
    <source>
        <dbReference type="Proteomes" id="UP000182229"/>
    </source>
</evidence>
<dbReference type="PANTHER" id="PTHR43394:SF1">
    <property type="entry name" value="ATP-BINDING CASSETTE SUB-FAMILY B MEMBER 10, MITOCHONDRIAL"/>
    <property type="match status" value="1"/>
</dbReference>
<gene>
    <name evidence="14" type="ORF">BON30_44305</name>
</gene>
<keyword evidence="15" id="KW-1185">Reference proteome</keyword>
<dbReference type="PROSITE" id="PS50893">
    <property type="entry name" value="ABC_TRANSPORTER_2"/>
    <property type="match status" value="1"/>
</dbReference>
<dbReference type="OrthoDB" id="9760168at2"/>
<keyword evidence="5" id="KW-0547">Nucleotide-binding</keyword>
<keyword evidence="8 10" id="KW-1133">Transmembrane helix</keyword>
<dbReference type="Proteomes" id="UP000182229">
    <property type="component" value="Unassembled WGS sequence"/>
</dbReference>
<keyword evidence="2" id="KW-0813">Transport</keyword>
<feature type="transmembrane region" description="Helical" evidence="10">
    <location>
        <begin position="187"/>
        <end position="209"/>
    </location>
</feature>
<accession>A0A1L9AWN3</accession>